<comment type="caution">
    <text evidence="2">The sequence shown here is derived from an EMBL/GenBank/DDBJ whole genome shotgun (WGS) entry which is preliminary data.</text>
</comment>
<feature type="domain" description="Spore protein YkvP/CgeB glycosyl transferase-like" evidence="1">
    <location>
        <begin position="390"/>
        <end position="535"/>
    </location>
</feature>
<reference evidence="2 3" key="1">
    <citation type="submission" date="2019-01" db="EMBL/GenBank/DDBJ databases">
        <title>Insights into ecological role of a new deltaproteobacterial order Candidatus Sinidesulfobacterales (Sva0485) by metagenomics and metatranscriptomics.</title>
        <authorList>
            <person name="Tan S."/>
            <person name="Liu J."/>
            <person name="Fang Y."/>
            <person name="Hedlund B.P."/>
            <person name="Lian Z.H."/>
            <person name="Huang L.Y."/>
            <person name="Li J.T."/>
            <person name="Huang L.N."/>
            <person name="Li W.J."/>
            <person name="Jiang H.C."/>
            <person name="Dong H.L."/>
            <person name="Shu W.S."/>
        </authorList>
    </citation>
    <scope>NUCLEOTIDE SEQUENCE [LARGE SCALE GENOMIC DNA]</scope>
    <source>
        <strain evidence="2">AP3</strain>
    </source>
</reference>
<dbReference type="Pfam" id="PF13524">
    <property type="entry name" value="Glyco_trans_1_2"/>
    <property type="match status" value="1"/>
</dbReference>
<evidence type="ECO:0000313" key="3">
    <source>
        <dbReference type="Proteomes" id="UP000320813"/>
    </source>
</evidence>
<name>A0A519B9V1_9DELT</name>
<evidence type="ECO:0000313" key="2">
    <source>
        <dbReference type="EMBL" id="RZD14055.1"/>
    </source>
</evidence>
<sequence length="623" mass="72918">MHYFEKNLKIIKESNEELFNIIIKNKDINSKINISIIDTKQPNLKSIKINNITIHSVYDPAGEAKKLINSFFETLSFNAERYLIFGIGCGYHIKEIINRSESDKINKKISAIEPSLDSLLEILENCDLSDILKYIDLFVFNQNINGDNLDETLNLSSLNLAFFSLAGYQKSFPEIYDIFYKNFNIKQLFNNSNFKVTVVQPLYGGSSTIGNYVYKAFLNLGYKANIIDFSKFFESYVDFSNFTANNEHLKFIRDNFINVLGEAIIAKLQDDKPDLVFFMAQSPVNSSVLQRIREMGIKTAFWFVEDFRVLTYWKEIAPYVDYFFTIQKDDFFEELKLIADNNYYYIPLACLPDFHKKFDISEINEKDKEYYGSDVSFAGAGYYNRRNAFLKLADYNFKLWGRDWDMQSPMALFIQNNNKGFTEEEVVKIYNYSKININLHSSTYHWDINPDGDFLNPRVYEILGCGGFQLVDNRKYMDNEFEKGKDFVVFDSISDLRQKINYYLKNEDERLEIAEHGYNTVRKYHTYEKRIEKMMNIILIDSYDFYISKFGNRKESLAKLLNSVKENQELYSIISEMINNGAVSKNEISIDDIVDFIRQGRGRLSKTEALILMLQQIKLKSIT</sequence>
<accession>A0A519B9V1</accession>
<dbReference type="AlphaFoldDB" id="A0A519B9V1"/>
<organism evidence="2 3">
    <name type="scientific">Candidatus Acidulodesulfobacterium ferriphilum</name>
    <dbReference type="NCBI Taxonomy" id="2597223"/>
    <lineage>
        <taxon>Bacteria</taxon>
        <taxon>Deltaproteobacteria</taxon>
        <taxon>Candidatus Acidulodesulfobacterales</taxon>
        <taxon>Candidatus Acidulodesulfobacterium</taxon>
    </lineage>
</organism>
<evidence type="ECO:0000259" key="1">
    <source>
        <dbReference type="Pfam" id="PF13524"/>
    </source>
</evidence>
<dbReference type="EMBL" id="SGBD01000004">
    <property type="protein sequence ID" value="RZD14055.1"/>
    <property type="molecule type" value="Genomic_DNA"/>
</dbReference>
<gene>
    <name evidence="2" type="ORF">EVJ47_07415</name>
</gene>
<dbReference type="InterPro" id="IPR055259">
    <property type="entry name" value="YkvP/CgeB_Glyco_trans-like"/>
</dbReference>
<dbReference type="SUPFAM" id="SSF53756">
    <property type="entry name" value="UDP-Glycosyltransferase/glycogen phosphorylase"/>
    <property type="match status" value="1"/>
</dbReference>
<dbReference type="Proteomes" id="UP000320813">
    <property type="component" value="Unassembled WGS sequence"/>
</dbReference>
<protein>
    <recommendedName>
        <fullName evidence="1">Spore protein YkvP/CgeB glycosyl transferase-like domain-containing protein</fullName>
    </recommendedName>
</protein>
<proteinExistence type="predicted"/>